<sequence length="447" mass="49207">MATTFKVKESPKSEQFLLKERKFSAHNYTPMPIVYHEAHGVEVTDVDGNIFLDFGASYGATNQGHSHPKIVEAVIEQSKTLALPARAFTHDLFGDFCELLCTKWGFDKVLPLNGGGEAIEFAIKLCRSWGYVTKHIAPNEAKVLMCANNYHGRHIGVTSGSTNPAARKNYGPFVPHVGPSYGEDKILRFNNLGDLKEAFELEGDKIAGVIIETVQGEGGINIPDPDYYDNVRKLCDEYKVLWVADEIQVGNFRTGKKIWAYENLSNSTPDVLVTAKSITGGLYPVSVVLSSAEIMDTIEPNSHGGTFTGSPLGCAATIAAVNVLYDEKMGDRADSLGPVMIGGLKELMSKYDMIKEVRGVGLLSAFDVDETKIGEGKTAWHVCMFLRAKGIACKMVRNGTVRWCPPLVITEEQIKFALECLEDCCKYLPIMDANEIPDVARFHFLNH</sequence>
<comment type="similarity">
    <text evidence="3 8">Belongs to the class-III pyridoxal-phosphate-dependent aminotransferase family.</text>
</comment>
<dbReference type="GO" id="GO:0010121">
    <property type="term" value="P:L-arginine catabolic process to proline via ornithine"/>
    <property type="evidence" value="ECO:0007669"/>
    <property type="project" value="TreeGrafter"/>
</dbReference>
<dbReference type="PIRSF" id="PIRSF000521">
    <property type="entry name" value="Transaminase_4ab_Lys_Orn"/>
    <property type="match status" value="1"/>
</dbReference>
<dbReference type="Pfam" id="PF00202">
    <property type="entry name" value="Aminotran_3"/>
    <property type="match status" value="1"/>
</dbReference>
<evidence type="ECO:0000256" key="1">
    <source>
        <dbReference type="ARBA" id="ARBA00001933"/>
    </source>
</evidence>
<dbReference type="GO" id="GO:0030170">
    <property type="term" value="F:pyridoxal phosphate binding"/>
    <property type="evidence" value="ECO:0007669"/>
    <property type="project" value="InterPro"/>
</dbReference>
<dbReference type="EC" id="2.6.1.13" evidence="4 9"/>
<gene>
    <name evidence="10" type="ORF">Cboi02_000107400</name>
</gene>
<name>A0A9W6SUZ2_CANBO</name>
<dbReference type="GO" id="GO:0042802">
    <property type="term" value="F:identical protein binding"/>
    <property type="evidence" value="ECO:0007669"/>
    <property type="project" value="TreeGrafter"/>
</dbReference>
<dbReference type="GO" id="GO:0005737">
    <property type="term" value="C:cytoplasm"/>
    <property type="evidence" value="ECO:0007669"/>
    <property type="project" value="TreeGrafter"/>
</dbReference>
<accession>A0A9W6SUZ2</accession>
<dbReference type="Proteomes" id="UP001165120">
    <property type="component" value="Unassembled WGS sequence"/>
</dbReference>
<dbReference type="EMBL" id="BSXN01000231">
    <property type="protein sequence ID" value="GME67696.1"/>
    <property type="molecule type" value="Genomic_DNA"/>
</dbReference>
<reference evidence="10" key="1">
    <citation type="submission" date="2023-04" db="EMBL/GenBank/DDBJ databases">
        <title>Candida boidinii NBRC 10035.</title>
        <authorList>
            <person name="Ichikawa N."/>
            <person name="Sato H."/>
            <person name="Tonouchi N."/>
        </authorList>
    </citation>
    <scope>NUCLEOTIDE SEQUENCE</scope>
    <source>
        <strain evidence="10">NBRC 10035</strain>
    </source>
</reference>
<evidence type="ECO:0000256" key="5">
    <source>
        <dbReference type="ARBA" id="ARBA00022576"/>
    </source>
</evidence>
<dbReference type="PANTHER" id="PTHR11986">
    <property type="entry name" value="AMINOTRANSFERASE CLASS III"/>
    <property type="match status" value="1"/>
</dbReference>
<evidence type="ECO:0000256" key="4">
    <source>
        <dbReference type="ARBA" id="ARBA00012924"/>
    </source>
</evidence>
<dbReference type="InterPro" id="IPR049704">
    <property type="entry name" value="Aminotrans_3_PPA_site"/>
</dbReference>
<dbReference type="SUPFAM" id="SSF53383">
    <property type="entry name" value="PLP-dependent transferases"/>
    <property type="match status" value="1"/>
</dbReference>
<dbReference type="InterPro" id="IPR015421">
    <property type="entry name" value="PyrdxlP-dep_Trfase_major"/>
</dbReference>
<dbReference type="GO" id="GO:0004587">
    <property type="term" value="F:ornithine aminotransferase activity"/>
    <property type="evidence" value="ECO:0007669"/>
    <property type="project" value="UniProtKB-EC"/>
</dbReference>
<evidence type="ECO:0000256" key="6">
    <source>
        <dbReference type="ARBA" id="ARBA00022679"/>
    </source>
</evidence>
<dbReference type="InterPro" id="IPR015424">
    <property type="entry name" value="PyrdxlP-dep_Trfase"/>
</dbReference>
<dbReference type="CDD" id="cd00610">
    <property type="entry name" value="OAT_like"/>
    <property type="match status" value="1"/>
</dbReference>
<dbReference type="InterPro" id="IPR005814">
    <property type="entry name" value="Aminotrans_3"/>
</dbReference>
<evidence type="ECO:0000313" key="10">
    <source>
        <dbReference type="EMBL" id="GME67696.1"/>
    </source>
</evidence>
<comment type="catalytic activity">
    <reaction evidence="9">
        <text>a 2-oxocarboxylate + L-ornithine = L-glutamate 5-semialdehyde + an L-alpha-amino acid</text>
        <dbReference type="Rhea" id="RHEA:13877"/>
        <dbReference type="ChEBI" id="CHEBI:35179"/>
        <dbReference type="ChEBI" id="CHEBI:46911"/>
        <dbReference type="ChEBI" id="CHEBI:58066"/>
        <dbReference type="ChEBI" id="CHEBI:59869"/>
        <dbReference type="EC" id="2.6.1.13"/>
    </reaction>
</comment>
<dbReference type="InterPro" id="IPR015422">
    <property type="entry name" value="PyrdxlP-dep_Trfase_small"/>
</dbReference>
<dbReference type="PROSITE" id="PS00600">
    <property type="entry name" value="AA_TRANSFER_CLASS_3"/>
    <property type="match status" value="1"/>
</dbReference>
<proteinExistence type="inferred from homology"/>
<evidence type="ECO:0000313" key="11">
    <source>
        <dbReference type="Proteomes" id="UP001165120"/>
    </source>
</evidence>
<keyword evidence="11" id="KW-1185">Reference proteome</keyword>
<dbReference type="Gene3D" id="3.40.640.10">
    <property type="entry name" value="Type I PLP-dependent aspartate aminotransferase-like (Major domain)"/>
    <property type="match status" value="1"/>
</dbReference>
<evidence type="ECO:0000256" key="2">
    <source>
        <dbReference type="ARBA" id="ARBA00004998"/>
    </source>
</evidence>
<dbReference type="GO" id="GO:0019544">
    <property type="term" value="P:L-arginine catabolic process to L-glutamate"/>
    <property type="evidence" value="ECO:0007669"/>
    <property type="project" value="TreeGrafter"/>
</dbReference>
<keyword evidence="6 9" id="KW-0808">Transferase</keyword>
<comment type="pathway">
    <text evidence="2 9">Amino-acid biosynthesis; L-proline biosynthesis; L-glutamate 5-semialdehyde from L-ornithine: step 1/1.</text>
</comment>
<protein>
    <recommendedName>
        <fullName evidence="4 9">Ornithine aminotransferase</fullName>
        <ecNumber evidence="4 9">2.6.1.13</ecNumber>
    </recommendedName>
</protein>
<keyword evidence="5 9" id="KW-0032">Aminotransferase</keyword>
<organism evidence="10 11">
    <name type="scientific">Candida boidinii</name>
    <name type="common">Yeast</name>
    <dbReference type="NCBI Taxonomy" id="5477"/>
    <lineage>
        <taxon>Eukaryota</taxon>
        <taxon>Fungi</taxon>
        <taxon>Dikarya</taxon>
        <taxon>Ascomycota</taxon>
        <taxon>Saccharomycotina</taxon>
        <taxon>Pichiomycetes</taxon>
        <taxon>Pichiales</taxon>
        <taxon>Pichiaceae</taxon>
        <taxon>Ogataea</taxon>
        <taxon>Ogataea/Candida clade</taxon>
    </lineage>
</organism>
<keyword evidence="7 8" id="KW-0663">Pyridoxal phosphate</keyword>
<evidence type="ECO:0000256" key="3">
    <source>
        <dbReference type="ARBA" id="ARBA00008954"/>
    </source>
</evidence>
<dbReference type="FunFam" id="3.40.640.10:FF:000011">
    <property type="entry name" value="Ornithine aminotransferase"/>
    <property type="match status" value="1"/>
</dbReference>
<evidence type="ECO:0000256" key="8">
    <source>
        <dbReference type="RuleBase" id="RU003560"/>
    </source>
</evidence>
<dbReference type="InterPro" id="IPR050103">
    <property type="entry name" value="Class-III_PLP-dep_AT"/>
</dbReference>
<dbReference type="NCBIfam" id="TIGR01885">
    <property type="entry name" value="Orn_aminotrans"/>
    <property type="match status" value="1"/>
</dbReference>
<comment type="caution">
    <text evidence="10">The sequence shown here is derived from an EMBL/GenBank/DDBJ whole genome shotgun (WGS) entry which is preliminary data.</text>
</comment>
<dbReference type="Gene3D" id="3.90.1150.10">
    <property type="entry name" value="Aspartate Aminotransferase, domain 1"/>
    <property type="match status" value="1"/>
</dbReference>
<dbReference type="InterPro" id="IPR010164">
    <property type="entry name" value="Orn_aminotrans"/>
</dbReference>
<dbReference type="AlphaFoldDB" id="A0A9W6SUZ2"/>
<evidence type="ECO:0000256" key="9">
    <source>
        <dbReference type="RuleBase" id="RU365036"/>
    </source>
</evidence>
<dbReference type="PANTHER" id="PTHR11986:SF18">
    <property type="entry name" value="ORNITHINE AMINOTRANSFERASE, MITOCHONDRIAL"/>
    <property type="match status" value="1"/>
</dbReference>
<evidence type="ECO:0000256" key="7">
    <source>
        <dbReference type="ARBA" id="ARBA00022898"/>
    </source>
</evidence>
<comment type="cofactor">
    <cofactor evidence="1 9">
        <name>pyridoxal 5'-phosphate</name>
        <dbReference type="ChEBI" id="CHEBI:597326"/>
    </cofactor>
</comment>